<keyword evidence="10" id="KW-1185">Reference proteome</keyword>
<dbReference type="PANTHER" id="PTHR34702">
    <property type="entry name" value="NA(+)/H(+) ANTIPORTER SUBUNIT F1"/>
    <property type="match status" value="1"/>
</dbReference>
<proteinExistence type="inferred from homology"/>
<gene>
    <name evidence="9" type="ORF">GCM10009742_05050</name>
</gene>
<dbReference type="InterPro" id="IPR007208">
    <property type="entry name" value="MrpF/PhaF-like"/>
</dbReference>
<sequence length="86" mass="9194">MADIFGLSAIAEFAVVGLLAVRLAIGPSVTDRVVALNAVSTQATLALLFFAAFADRTIYLDVALWMASFGYLGALVWARFLERGLL</sequence>
<comment type="similarity">
    <text evidence="2">Belongs to the CPA3 antiporters (TC 2.A.63) subunit F family.</text>
</comment>
<protein>
    <submittedName>
        <fullName evidence="9">Cation:proton antiporter</fullName>
    </submittedName>
</protein>
<evidence type="ECO:0000256" key="5">
    <source>
        <dbReference type="ARBA" id="ARBA00022692"/>
    </source>
</evidence>
<dbReference type="EMBL" id="BAAAND010000001">
    <property type="protein sequence ID" value="GAA1566597.1"/>
    <property type="molecule type" value="Genomic_DNA"/>
</dbReference>
<dbReference type="PANTHER" id="PTHR34702:SF1">
    <property type="entry name" value="NA(+)_H(+) ANTIPORTER SUBUNIT F"/>
    <property type="match status" value="1"/>
</dbReference>
<evidence type="ECO:0000256" key="6">
    <source>
        <dbReference type="ARBA" id="ARBA00022989"/>
    </source>
</evidence>
<dbReference type="Pfam" id="PF04066">
    <property type="entry name" value="MrpF_PhaF"/>
    <property type="match status" value="1"/>
</dbReference>
<evidence type="ECO:0000313" key="9">
    <source>
        <dbReference type="EMBL" id="GAA1566597.1"/>
    </source>
</evidence>
<evidence type="ECO:0000256" key="3">
    <source>
        <dbReference type="ARBA" id="ARBA00022448"/>
    </source>
</evidence>
<organism evidence="9 10">
    <name type="scientific">Kribbella karoonensis</name>
    <dbReference type="NCBI Taxonomy" id="324851"/>
    <lineage>
        <taxon>Bacteria</taxon>
        <taxon>Bacillati</taxon>
        <taxon>Actinomycetota</taxon>
        <taxon>Actinomycetes</taxon>
        <taxon>Propionibacteriales</taxon>
        <taxon>Kribbellaceae</taxon>
        <taxon>Kribbella</taxon>
    </lineage>
</organism>
<comment type="caution">
    <text evidence="9">The sequence shown here is derived from an EMBL/GenBank/DDBJ whole genome shotgun (WGS) entry which is preliminary data.</text>
</comment>
<name>A0ABN2D1P6_9ACTN</name>
<dbReference type="Proteomes" id="UP001500190">
    <property type="component" value="Unassembled WGS sequence"/>
</dbReference>
<feature type="transmembrane region" description="Helical" evidence="8">
    <location>
        <begin position="34"/>
        <end position="52"/>
    </location>
</feature>
<evidence type="ECO:0000313" key="10">
    <source>
        <dbReference type="Proteomes" id="UP001500190"/>
    </source>
</evidence>
<evidence type="ECO:0000256" key="4">
    <source>
        <dbReference type="ARBA" id="ARBA00022475"/>
    </source>
</evidence>
<evidence type="ECO:0000256" key="1">
    <source>
        <dbReference type="ARBA" id="ARBA00004651"/>
    </source>
</evidence>
<keyword evidence="5 8" id="KW-0812">Transmembrane</keyword>
<keyword evidence="7 8" id="KW-0472">Membrane</keyword>
<feature type="transmembrane region" description="Helical" evidence="8">
    <location>
        <begin position="6"/>
        <end position="25"/>
    </location>
</feature>
<evidence type="ECO:0000256" key="2">
    <source>
        <dbReference type="ARBA" id="ARBA00009212"/>
    </source>
</evidence>
<evidence type="ECO:0000256" key="8">
    <source>
        <dbReference type="SAM" id="Phobius"/>
    </source>
</evidence>
<keyword evidence="6 8" id="KW-1133">Transmembrane helix</keyword>
<reference evidence="9 10" key="1">
    <citation type="journal article" date="2019" name="Int. J. Syst. Evol. Microbiol.">
        <title>The Global Catalogue of Microorganisms (GCM) 10K type strain sequencing project: providing services to taxonomists for standard genome sequencing and annotation.</title>
        <authorList>
            <consortium name="The Broad Institute Genomics Platform"/>
            <consortium name="The Broad Institute Genome Sequencing Center for Infectious Disease"/>
            <person name="Wu L."/>
            <person name="Ma J."/>
        </authorList>
    </citation>
    <scope>NUCLEOTIDE SEQUENCE [LARGE SCALE GENOMIC DNA]</scope>
    <source>
        <strain evidence="9 10">JCM 14304</strain>
    </source>
</reference>
<accession>A0ABN2D1P6</accession>
<keyword evidence="3" id="KW-0813">Transport</keyword>
<evidence type="ECO:0000256" key="7">
    <source>
        <dbReference type="ARBA" id="ARBA00023136"/>
    </source>
</evidence>
<dbReference type="RefSeq" id="WP_344187692.1">
    <property type="nucleotide sequence ID" value="NZ_BAAAND010000001.1"/>
</dbReference>
<keyword evidence="4" id="KW-1003">Cell membrane</keyword>
<comment type="subcellular location">
    <subcellularLocation>
        <location evidence="1">Cell membrane</location>
        <topology evidence="1">Multi-pass membrane protein</topology>
    </subcellularLocation>
</comment>
<feature type="transmembrane region" description="Helical" evidence="8">
    <location>
        <begin position="58"/>
        <end position="78"/>
    </location>
</feature>